<dbReference type="InterPro" id="IPR023346">
    <property type="entry name" value="Lysozyme-like_dom_sf"/>
</dbReference>
<evidence type="ECO:0000256" key="5">
    <source>
        <dbReference type="ARBA" id="ARBA00022645"/>
    </source>
</evidence>
<evidence type="ECO:0000256" key="20">
    <source>
        <dbReference type="SAM" id="Phobius"/>
    </source>
</evidence>
<keyword evidence="11" id="KW-0133">Cell shape</keyword>
<keyword evidence="9 20" id="KW-0812">Transmembrane</keyword>
<dbReference type="GO" id="GO:0006508">
    <property type="term" value="P:proteolysis"/>
    <property type="evidence" value="ECO:0007669"/>
    <property type="project" value="UniProtKB-KW"/>
</dbReference>
<evidence type="ECO:0000256" key="12">
    <source>
        <dbReference type="ARBA" id="ARBA00022984"/>
    </source>
</evidence>
<keyword evidence="16" id="KW-0961">Cell wall biogenesis/degradation</keyword>
<dbReference type="InterPro" id="IPR001264">
    <property type="entry name" value="Glyco_trans_51"/>
</dbReference>
<dbReference type="GO" id="GO:0008360">
    <property type="term" value="P:regulation of cell shape"/>
    <property type="evidence" value="ECO:0007669"/>
    <property type="project" value="UniProtKB-KW"/>
</dbReference>
<dbReference type="EC" id="2.4.99.28" evidence="17"/>
<name>Q1JZE4_DESA6</name>
<evidence type="ECO:0000256" key="2">
    <source>
        <dbReference type="ARBA" id="ARBA00004752"/>
    </source>
</evidence>
<dbReference type="GO" id="GO:0009252">
    <property type="term" value="P:peptidoglycan biosynthetic process"/>
    <property type="evidence" value="ECO:0007669"/>
    <property type="project" value="UniProtKB-UniPathway"/>
</dbReference>
<keyword evidence="5" id="KW-0121">Carboxypeptidase</keyword>
<dbReference type="Pfam" id="PF00912">
    <property type="entry name" value="Transgly"/>
    <property type="match status" value="1"/>
</dbReference>
<sequence length="802" mass="89699">MPLFKKIFKIVFLLGLSLGIVAFFGLAGAYFYVNSSLPEFDTLEDYQPPAITRAYSEDGQTIAEFYRERRIVVPVTRMPKPLIQAFVAAEDANFFDHQGIDLVSIFRAALKNIKAGGIVQGGSTITQQVAKSLLLTPERKFSRKFKEAILAWRMEQRFSKREILYLYLNQIYLGHGAYGVQAAAENYFDKNVEDLNLAECTVLAGLPQAPSRYSPYRHYNRAKDRQLYVLERMIANGYITSDQAHKAYTDPLVVHPRGDNSAAGTGYFSEQVRRYIEKNYGRDLLYSGGLQVYTTMNLSMQQVAQKAVRDNLQRHDRRQGYRGPVRVLNQQDALAFVDQQTAELNENPLEPGQVIEALLVDSSDQQLVVRIGAYEAVLPRQKLKWAEPFDVIPYEVFAALDQDQKNNNEKTLLPIGSVIQVKIRSVKQSHPTDIDLFQYPLAQGALLALDPQDGAVKAMVGGYDFAKSQFNRVLQSSRLPGSAIKPLIYAAAFDKGYTPASVILDTPLIYKETDNKGEEKEWKPKNYGNKFYGPTSLRTALTHSYNIITIKLLNNIGINYTARYLHKLGITSPLNRDLTMSLGSSALTPLELASAYSVFASGGIKTAPTYITKITDRNGRILESIDPADFPNGLDADQKLIRLERQRVISQETACLITNMLESVVQRGTGWRAKALNRPVAGKTGTTNNLKDAWFVGYVPQLVTISWVGYDQEKPLGKNETGSKAAAPAWVDFMKQTLAGMPAKNFTVPDTMEFHPVDPKTGLLEPEDSPTSVIEMFAPGTAPTRYALDEKKPQARDFFRLD</sequence>
<evidence type="ECO:0000256" key="19">
    <source>
        <dbReference type="ARBA" id="ARBA00060592"/>
    </source>
</evidence>
<dbReference type="InterPro" id="IPR012338">
    <property type="entry name" value="Beta-lactam/transpept-like"/>
</dbReference>
<evidence type="ECO:0000256" key="7">
    <source>
        <dbReference type="ARBA" id="ARBA00022676"/>
    </source>
</evidence>
<evidence type="ECO:0000256" key="8">
    <source>
        <dbReference type="ARBA" id="ARBA00022679"/>
    </source>
</evidence>
<comment type="catalytic activity">
    <reaction evidence="18">
        <text>[GlcNAc-(1-&gt;4)-Mur2Ac(oyl-L-Ala-gamma-D-Glu-L-Lys-D-Ala-D-Ala)](n)-di-trans,octa-cis-undecaprenyl diphosphate + beta-D-GlcNAc-(1-&gt;4)-Mur2Ac(oyl-L-Ala-gamma-D-Glu-L-Lys-D-Ala-D-Ala)-di-trans,octa-cis-undecaprenyl diphosphate = [GlcNAc-(1-&gt;4)-Mur2Ac(oyl-L-Ala-gamma-D-Glu-L-Lys-D-Ala-D-Ala)](n+1)-di-trans,octa-cis-undecaprenyl diphosphate + di-trans,octa-cis-undecaprenyl diphosphate + H(+)</text>
        <dbReference type="Rhea" id="RHEA:23708"/>
        <dbReference type="Rhea" id="RHEA-COMP:9602"/>
        <dbReference type="Rhea" id="RHEA-COMP:9603"/>
        <dbReference type="ChEBI" id="CHEBI:15378"/>
        <dbReference type="ChEBI" id="CHEBI:58405"/>
        <dbReference type="ChEBI" id="CHEBI:60033"/>
        <dbReference type="ChEBI" id="CHEBI:78435"/>
        <dbReference type="EC" id="2.4.99.28"/>
    </reaction>
</comment>
<comment type="subcellular location">
    <subcellularLocation>
        <location evidence="1">Membrane</location>
    </subcellularLocation>
</comment>
<proteinExistence type="inferred from homology"/>
<keyword evidence="15" id="KW-0511">Multifunctional enzyme</keyword>
<dbReference type="GO" id="GO:0008955">
    <property type="term" value="F:peptidoglycan glycosyltransferase activity"/>
    <property type="evidence" value="ECO:0007669"/>
    <property type="project" value="UniProtKB-EC"/>
</dbReference>
<comment type="pathway">
    <text evidence="19">Glycan biosynthesis.</text>
</comment>
<keyword evidence="6" id="KW-0645">Protease</keyword>
<evidence type="ECO:0000313" key="23">
    <source>
        <dbReference type="EMBL" id="EAT15623.1"/>
    </source>
</evidence>
<evidence type="ECO:0000256" key="13">
    <source>
        <dbReference type="ARBA" id="ARBA00022989"/>
    </source>
</evidence>
<comment type="similarity">
    <text evidence="3">In the C-terminal section; belongs to the transpeptidase family.</text>
</comment>
<dbReference type="GO" id="GO:0071555">
    <property type="term" value="P:cell wall organization"/>
    <property type="evidence" value="ECO:0007669"/>
    <property type="project" value="UniProtKB-KW"/>
</dbReference>
<gene>
    <name evidence="23" type="ORF">Dace_1485</name>
</gene>
<dbReference type="SUPFAM" id="SSF53955">
    <property type="entry name" value="Lysozyme-like"/>
    <property type="match status" value="1"/>
</dbReference>
<dbReference type="AlphaFoldDB" id="Q1JZE4"/>
<evidence type="ECO:0000256" key="6">
    <source>
        <dbReference type="ARBA" id="ARBA00022670"/>
    </source>
</evidence>
<evidence type="ECO:0000256" key="9">
    <source>
        <dbReference type="ARBA" id="ARBA00022692"/>
    </source>
</evidence>
<dbReference type="InterPro" id="IPR001460">
    <property type="entry name" value="PCN-bd_Tpept"/>
</dbReference>
<feature type="domain" description="Glycosyl transferase family 51" evidence="22">
    <location>
        <begin position="59"/>
        <end position="233"/>
    </location>
</feature>
<dbReference type="Gene3D" id="3.40.710.10">
    <property type="entry name" value="DD-peptidase/beta-lactamase superfamily"/>
    <property type="match status" value="2"/>
</dbReference>
<dbReference type="UniPathway" id="UPA00219"/>
<feature type="domain" description="Penicillin-binding protein transpeptidase" evidence="21">
    <location>
        <begin position="444"/>
        <end position="730"/>
    </location>
</feature>
<dbReference type="OrthoDB" id="9766909at2"/>
<evidence type="ECO:0000256" key="10">
    <source>
        <dbReference type="ARBA" id="ARBA00022801"/>
    </source>
</evidence>
<evidence type="ECO:0000256" key="14">
    <source>
        <dbReference type="ARBA" id="ARBA00023136"/>
    </source>
</evidence>
<evidence type="ECO:0000259" key="21">
    <source>
        <dbReference type="Pfam" id="PF00905"/>
    </source>
</evidence>
<evidence type="ECO:0000256" key="15">
    <source>
        <dbReference type="ARBA" id="ARBA00023268"/>
    </source>
</evidence>
<comment type="pathway">
    <text evidence="2">Cell wall biogenesis; peptidoglycan biosynthesis.</text>
</comment>
<evidence type="ECO:0000256" key="16">
    <source>
        <dbReference type="ARBA" id="ARBA00023316"/>
    </source>
</evidence>
<comment type="caution">
    <text evidence="23">The sequence shown here is derived from an EMBL/GenBank/DDBJ whole genome shotgun (WGS) entry which is preliminary data.</text>
</comment>
<reference evidence="23" key="1">
    <citation type="submission" date="2006-05" db="EMBL/GenBank/DDBJ databases">
        <title>Annotation of the draft genome assembly of Desulfuromonas acetoxidans DSM 684.</title>
        <authorList>
            <consortium name="US DOE Joint Genome Institute (JGI-ORNL)"/>
            <person name="Larimer F."/>
            <person name="Land M."/>
            <person name="Hauser L."/>
        </authorList>
    </citation>
    <scope>NUCLEOTIDE SEQUENCE [LARGE SCALE GENOMIC DNA]</scope>
    <source>
        <strain evidence="23">DSM 684</strain>
    </source>
</reference>
<evidence type="ECO:0000259" key="22">
    <source>
        <dbReference type="Pfam" id="PF00912"/>
    </source>
</evidence>
<dbReference type="Pfam" id="PF00905">
    <property type="entry name" value="Transpeptidase"/>
    <property type="match status" value="1"/>
</dbReference>
<keyword evidence="13 20" id="KW-1133">Transmembrane helix</keyword>
<dbReference type="GO" id="GO:0008658">
    <property type="term" value="F:penicillin binding"/>
    <property type="evidence" value="ECO:0007669"/>
    <property type="project" value="InterPro"/>
</dbReference>
<evidence type="ECO:0000256" key="1">
    <source>
        <dbReference type="ARBA" id="ARBA00004370"/>
    </source>
</evidence>
<feature type="transmembrane region" description="Helical" evidence="20">
    <location>
        <begin position="12"/>
        <end position="33"/>
    </location>
</feature>
<evidence type="ECO:0000256" key="4">
    <source>
        <dbReference type="ARBA" id="ARBA00007739"/>
    </source>
</evidence>
<accession>Q1JZE4</accession>
<keyword evidence="14 20" id="KW-0472">Membrane</keyword>
<protein>
    <recommendedName>
        <fullName evidence="17">peptidoglycan glycosyltransferase</fullName>
        <ecNumber evidence="17">2.4.99.28</ecNumber>
    </recommendedName>
</protein>
<reference evidence="23" key="2">
    <citation type="submission" date="2006-05" db="EMBL/GenBank/DDBJ databases">
        <title>Sequencing of the draft genome and assembly of Desulfuromonas acetoxidans DSM 684.</title>
        <authorList>
            <consortium name="US DOE Joint Genome Institute (JGI-PGF)"/>
            <person name="Copeland A."/>
            <person name="Lucas S."/>
            <person name="Lapidus A."/>
            <person name="Barry K."/>
            <person name="Detter J.C."/>
            <person name="Glavina del Rio T."/>
            <person name="Hammon N."/>
            <person name="Israni S."/>
            <person name="Dalin E."/>
            <person name="Tice H."/>
            <person name="Bruce D."/>
            <person name="Pitluck S."/>
            <person name="Richardson P."/>
        </authorList>
    </citation>
    <scope>NUCLEOTIDE SEQUENCE [LARGE SCALE GENOMIC DNA]</scope>
    <source>
        <strain evidence="23">DSM 684</strain>
    </source>
</reference>
<evidence type="ECO:0000256" key="18">
    <source>
        <dbReference type="ARBA" id="ARBA00049902"/>
    </source>
</evidence>
<evidence type="ECO:0000313" key="24">
    <source>
        <dbReference type="Proteomes" id="UP000005695"/>
    </source>
</evidence>
<organism evidence="23 24">
    <name type="scientific">Desulfuromonas acetoxidans (strain DSM 684 / 11070)</name>
    <dbReference type="NCBI Taxonomy" id="281689"/>
    <lineage>
        <taxon>Bacteria</taxon>
        <taxon>Pseudomonadati</taxon>
        <taxon>Thermodesulfobacteriota</taxon>
        <taxon>Desulfuromonadia</taxon>
        <taxon>Desulfuromonadales</taxon>
        <taxon>Desulfuromonadaceae</taxon>
        <taxon>Desulfuromonas</taxon>
    </lineage>
</organism>
<dbReference type="InterPro" id="IPR050396">
    <property type="entry name" value="Glycosyltr_51/Transpeptidase"/>
</dbReference>
<evidence type="ECO:0000256" key="11">
    <source>
        <dbReference type="ARBA" id="ARBA00022960"/>
    </source>
</evidence>
<dbReference type="NCBIfam" id="TIGR02074">
    <property type="entry name" value="PBP_1a_fam"/>
    <property type="match status" value="1"/>
</dbReference>
<keyword evidence="24" id="KW-1185">Reference proteome</keyword>
<dbReference type="PANTHER" id="PTHR32282:SF27">
    <property type="entry name" value="PENICILLIN-BINDING PROTEIN 1A"/>
    <property type="match status" value="1"/>
</dbReference>
<dbReference type="GO" id="GO:0004180">
    <property type="term" value="F:carboxypeptidase activity"/>
    <property type="evidence" value="ECO:0007669"/>
    <property type="project" value="UniProtKB-KW"/>
</dbReference>
<dbReference type="Proteomes" id="UP000005695">
    <property type="component" value="Unassembled WGS sequence"/>
</dbReference>
<dbReference type="SUPFAM" id="SSF56601">
    <property type="entry name" value="beta-lactamase/transpeptidase-like"/>
    <property type="match status" value="1"/>
</dbReference>
<keyword evidence="12" id="KW-0573">Peptidoglycan synthesis</keyword>
<dbReference type="FunFam" id="1.10.3810.10:FF:000003">
    <property type="entry name" value="Penicillin-binding protein 1a"/>
    <property type="match status" value="1"/>
</dbReference>
<dbReference type="GO" id="GO:0016020">
    <property type="term" value="C:membrane"/>
    <property type="evidence" value="ECO:0007669"/>
    <property type="project" value="UniProtKB-SubCell"/>
</dbReference>
<dbReference type="Gene3D" id="1.10.3810.10">
    <property type="entry name" value="Biosynthetic peptidoglycan transglycosylase-like"/>
    <property type="match status" value="1"/>
</dbReference>
<evidence type="ECO:0000256" key="3">
    <source>
        <dbReference type="ARBA" id="ARBA00007090"/>
    </source>
</evidence>
<dbReference type="PANTHER" id="PTHR32282">
    <property type="entry name" value="BINDING PROTEIN TRANSPEPTIDASE, PUTATIVE-RELATED"/>
    <property type="match status" value="1"/>
</dbReference>
<keyword evidence="10" id="KW-0378">Hydrolase</keyword>
<keyword evidence="7 23" id="KW-0328">Glycosyltransferase</keyword>
<evidence type="ECO:0000256" key="17">
    <source>
        <dbReference type="ARBA" id="ARBA00044770"/>
    </source>
</evidence>
<keyword evidence="8 23" id="KW-0808">Transferase</keyword>
<dbReference type="GO" id="GO:0030288">
    <property type="term" value="C:outer membrane-bounded periplasmic space"/>
    <property type="evidence" value="ECO:0007669"/>
    <property type="project" value="TreeGrafter"/>
</dbReference>
<comment type="similarity">
    <text evidence="4">In the N-terminal section; belongs to the glycosyltransferase 51 family.</text>
</comment>
<dbReference type="EMBL" id="AAEW02000009">
    <property type="protein sequence ID" value="EAT15623.1"/>
    <property type="molecule type" value="Genomic_DNA"/>
</dbReference>
<dbReference type="InterPro" id="IPR036950">
    <property type="entry name" value="PBP_transglycosylase"/>
</dbReference>